<keyword evidence="1" id="KW-1133">Transmembrane helix</keyword>
<accession>A0A6M2DWN8</accession>
<feature type="transmembrane region" description="Helical" evidence="1">
    <location>
        <begin position="12"/>
        <end position="30"/>
    </location>
</feature>
<reference evidence="2" key="1">
    <citation type="submission" date="2020-03" db="EMBL/GenBank/DDBJ databases">
        <title>Transcriptomic Profiling of the Digestive Tract of the Rat Flea, Xenopsylla cheopis, Following Blood Feeding and Infection with Yersinia pestis.</title>
        <authorList>
            <person name="Bland D.M."/>
            <person name="Martens C.A."/>
            <person name="Virtaneva K."/>
            <person name="Kanakabandi K."/>
            <person name="Long D."/>
            <person name="Rosenke R."/>
            <person name="Saturday G.A."/>
            <person name="Hoyt F.H."/>
            <person name="Bruno D.P."/>
            <person name="Ribeiro J.M.C."/>
            <person name="Hinnebusch J."/>
        </authorList>
    </citation>
    <scope>NUCLEOTIDE SEQUENCE</scope>
</reference>
<sequence>MVEIQKYGDLIANLSCCFLLLIATAILFLCPRDLRRQQTRADLTYAAAVECESRRELETIEKKMHLRIQFDEDEGICV</sequence>
<evidence type="ECO:0000256" key="1">
    <source>
        <dbReference type="SAM" id="Phobius"/>
    </source>
</evidence>
<protein>
    <submittedName>
        <fullName evidence="2">Putative secreted protein</fullName>
    </submittedName>
</protein>
<dbReference type="EMBL" id="GIIL01006668">
    <property type="protein sequence ID" value="NOV50394.1"/>
    <property type="molecule type" value="Transcribed_RNA"/>
</dbReference>
<dbReference type="AlphaFoldDB" id="A0A6M2DWN8"/>
<proteinExistence type="predicted"/>
<name>A0A6M2DWN8_XENCH</name>
<organism evidence="2">
    <name type="scientific">Xenopsylla cheopis</name>
    <name type="common">Oriental rat flea</name>
    <name type="synonym">Pulex cheopis</name>
    <dbReference type="NCBI Taxonomy" id="163159"/>
    <lineage>
        <taxon>Eukaryota</taxon>
        <taxon>Metazoa</taxon>
        <taxon>Ecdysozoa</taxon>
        <taxon>Arthropoda</taxon>
        <taxon>Hexapoda</taxon>
        <taxon>Insecta</taxon>
        <taxon>Pterygota</taxon>
        <taxon>Neoptera</taxon>
        <taxon>Endopterygota</taxon>
        <taxon>Siphonaptera</taxon>
        <taxon>Pulicidae</taxon>
        <taxon>Xenopsyllinae</taxon>
        <taxon>Xenopsylla</taxon>
    </lineage>
</organism>
<keyword evidence="1" id="KW-0472">Membrane</keyword>
<evidence type="ECO:0000313" key="2">
    <source>
        <dbReference type="EMBL" id="NOV50394.1"/>
    </source>
</evidence>
<keyword evidence="1" id="KW-0812">Transmembrane</keyword>